<reference evidence="1 2" key="1">
    <citation type="submission" date="2015-06" db="EMBL/GenBank/DDBJ databases">
        <title>New insights into the roles of widespread benthic archaea in carbon and nitrogen cycling.</title>
        <authorList>
            <person name="Lazar C.S."/>
            <person name="Baker B.J."/>
            <person name="Seitz K.W."/>
            <person name="Hyde A.S."/>
            <person name="Dick G.J."/>
            <person name="Hinrichs K.-U."/>
            <person name="Teske A.P."/>
        </authorList>
    </citation>
    <scope>NUCLEOTIDE SEQUENCE [LARGE SCALE GENOMIC DNA]</scope>
    <source>
        <strain evidence="1">SG8-32-1</strain>
    </source>
</reference>
<dbReference type="EMBL" id="LFWU01000056">
    <property type="protein sequence ID" value="KON32702.1"/>
    <property type="molecule type" value="Genomic_DNA"/>
</dbReference>
<sequence>MRTRDKNGRIRQFRRDAKIGNVAPDIKKHFGYRSDKTVGAVLDDNDVTSISALRKKLSR</sequence>
<dbReference type="Proteomes" id="UP000037237">
    <property type="component" value="Unassembled WGS sequence"/>
</dbReference>
<name>A0A0M0BVQ8_9ARCH</name>
<proteinExistence type="predicted"/>
<comment type="caution">
    <text evidence="1">The sequence shown here is derived from an EMBL/GenBank/DDBJ whole genome shotgun (WGS) entry which is preliminary data.</text>
</comment>
<dbReference type="AlphaFoldDB" id="A0A0M0BVQ8"/>
<evidence type="ECO:0000313" key="1">
    <source>
        <dbReference type="EMBL" id="KON32702.1"/>
    </source>
</evidence>
<gene>
    <name evidence="1" type="ORF">AC477_02580</name>
</gene>
<accession>A0A0M0BVQ8</accession>
<organism evidence="1 2">
    <name type="scientific">miscellaneous Crenarchaeota group-1 archaeon SG8-32-1</name>
    <dbReference type="NCBI Taxonomy" id="1685124"/>
    <lineage>
        <taxon>Archaea</taxon>
        <taxon>Candidatus Bathyarchaeota</taxon>
        <taxon>MCG-1</taxon>
    </lineage>
</organism>
<protein>
    <submittedName>
        <fullName evidence="1">Uncharacterized protein</fullName>
    </submittedName>
</protein>
<evidence type="ECO:0000313" key="2">
    <source>
        <dbReference type="Proteomes" id="UP000037237"/>
    </source>
</evidence>